<gene>
    <name evidence="1" type="ORF">K488DRAFT_82742</name>
</gene>
<protein>
    <submittedName>
        <fullName evidence="1">FUN14 family-domain-containing protein</fullName>
    </submittedName>
</protein>
<dbReference type="Proteomes" id="UP000814128">
    <property type="component" value="Unassembled WGS sequence"/>
</dbReference>
<reference evidence="1" key="1">
    <citation type="submission" date="2021-02" db="EMBL/GenBank/DDBJ databases">
        <authorList>
            <consortium name="DOE Joint Genome Institute"/>
            <person name="Ahrendt S."/>
            <person name="Looney B.P."/>
            <person name="Miyauchi S."/>
            <person name="Morin E."/>
            <person name="Drula E."/>
            <person name="Courty P.E."/>
            <person name="Chicoki N."/>
            <person name="Fauchery L."/>
            <person name="Kohler A."/>
            <person name="Kuo A."/>
            <person name="Labutti K."/>
            <person name="Pangilinan J."/>
            <person name="Lipzen A."/>
            <person name="Riley R."/>
            <person name="Andreopoulos W."/>
            <person name="He G."/>
            <person name="Johnson J."/>
            <person name="Barry K.W."/>
            <person name="Grigoriev I.V."/>
            <person name="Nagy L."/>
            <person name="Hibbett D."/>
            <person name="Henrissat B."/>
            <person name="Matheny P.B."/>
            <person name="Labbe J."/>
            <person name="Martin F."/>
        </authorList>
    </citation>
    <scope>NUCLEOTIDE SEQUENCE</scope>
    <source>
        <strain evidence="1">EC-137</strain>
    </source>
</reference>
<name>A0ACB8QVJ0_9AGAM</name>
<dbReference type="EMBL" id="MU273480">
    <property type="protein sequence ID" value="KAI0035703.1"/>
    <property type="molecule type" value="Genomic_DNA"/>
</dbReference>
<keyword evidence="2" id="KW-1185">Reference proteome</keyword>
<organism evidence="1 2">
    <name type="scientific">Vararia minispora EC-137</name>
    <dbReference type="NCBI Taxonomy" id="1314806"/>
    <lineage>
        <taxon>Eukaryota</taxon>
        <taxon>Fungi</taxon>
        <taxon>Dikarya</taxon>
        <taxon>Basidiomycota</taxon>
        <taxon>Agaricomycotina</taxon>
        <taxon>Agaricomycetes</taxon>
        <taxon>Russulales</taxon>
        <taxon>Lachnocladiaceae</taxon>
        <taxon>Vararia</taxon>
    </lineage>
</organism>
<evidence type="ECO:0000313" key="1">
    <source>
        <dbReference type="EMBL" id="KAI0035703.1"/>
    </source>
</evidence>
<accession>A0ACB8QVJ0</accession>
<sequence length="146" mass="15755">MLRRTIRPASGSTATPAPARPPKGATDADLPPPPTSSVNVYELSFGTVCGICAGVFIKKGAKVVAFALGGVFVLLQYLGSKSIIRVDWSRISQKFENLFYSADKVTGQRRPPTILSLWRWTVDFLTADFQPRASFIAGLALGIRLG</sequence>
<comment type="caution">
    <text evidence="1">The sequence shown here is derived from an EMBL/GenBank/DDBJ whole genome shotgun (WGS) entry which is preliminary data.</text>
</comment>
<proteinExistence type="predicted"/>
<reference evidence="1" key="2">
    <citation type="journal article" date="2022" name="New Phytol.">
        <title>Evolutionary transition to the ectomycorrhizal habit in the genomes of a hyperdiverse lineage of mushroom-forming fungi.</title>
        <authorList>
            <person name="Looney B."/>
            <person name="Miyauchi S."/>
            <person name="Morin E."/>
            <person name="Drula E."/>
            <person name="Courty P.E."/>
            <person name="Kohler A."/>
            <person name="Kuo A."/>
            <person name="LaButti K."/>
            <person name="Pangilinan J."/>
            <person name="Lipzen A."/>
            <person name="Riley R."/>
            <person name="Andreopoulos W."/>
            <person name="He G."/>
            <person name="Johnson J."/>
            <person name="Nolan M."/>
            <person name="Tritt A."/>
            <person name="Barry K.W."/>
            <person name="Grigoriev I.V."/>
            <person name="Nagy L.G."/>
            <person name="Hibbett D."/>
            <person name="Henrissat B."/>
            <person name="Matheny P.B."/>
            <person name="Labbe J."/>
            <person name="Martin F.M."/>
        </authorList>
    </citation>
    <scope>NUCLEOTIDE SEQUENCE</scope>
    <source>
        <strain evidence="1">EC-137</strain>
    </source>
</reference>
<evidence type="ECO:0000313" key="2">
    <source>
        <dbReference type="Proteomes" id="UP000814128"/>
    </source>
</evidence>